<gene>
    <name evidence="2" type="ORF">DACRYDRAFT_91891</name>
</gene>
<evidence type="ECO:0000313" key="2">
    <source>
        <dbReference type="EMBL" id="EJT96939.1"/>
    </source>
</evidence>
<sequence>MIIIEDETLLDEKEPLSEDGNLVLPLPVPPGGPQTVNVQLPPMSAWMAKHLRRYRTWRVFRNVGSMLAVVVATTIVVFLAIHLAQYKIVPAISPPRKYSWDYRPHGRKRYEYPLGMGPPPATDPPDLSHIPPPRIPPAEDGLGINWGSPTLCNSSEAIFTVDNPLRYALNDTEILSIQVLGPVNGTVRVEVADGLMPEVALAVDGAADGLNACLLDNEGPHQGLGIWTQPYTLSKDGTGLVKPKNFTESSLGGELQITHTVDIVMRLPQNASVRTLDVWIPYMGFEISHPADAFMFDDVVITAGGNLIMQGLQSQNIWATTGPAPIQGNVSAAATYLASDLGEIWANITVAEPQNGTVPSITLTTCNASINANIVRPLPGMQVKARTSNAPADVSYSF</sequence>
<reference evidence="2 3" key="1">
    <citation type="journal article" date="2012" name="Science">
        <title>The Paleozoic origin of enzymatic lignin decomposition reconstructed from 31 fungal genomes.</title>
        <authorList>
            <person name="Floudas D."/>
            <person name="Binder M."/>
            <person name="Riley R."/>
            <person name="Barry K."/>
            <person name="Blanchette R.A."/>
            <person name="Henrissat B."/>
            <person name="Martinez A.T."/>
            <person name="Otillar R."/>
            <person name="Spatafora J.W."/>
            <person name="Yadav J.S."/>
            <person name="Aerts A."/>
            <person name="Benoit I."/>
            <person name="Boyd A."/>
            <person name="Carlson A."/>
            <person name="Copeland A."/>
            <person name="Coutinho P.M."/>
            <person name="de Vries R.P."/>
            <person name="Ferreira P."/>
            <person name="Findley K."/>
            <person name="Foster B."/>
            <person name="Gaskell J."/>
            <person name="Glotzer D."/>
            <person name="Gorecki P."/>
            <person name="Heitman J."/>
            <person name="Hesse C."/>
            <person name="Hori C."/>
            <person name="Igarashi K."/>
            <person name="Jurgens J.A."/>
            <person name="Kallen N."/>
            <person name="Kersten P."/>
            <person name="Kohler A."/>
            <person name="Kuees U."/>
            <person name="Kumar T.K.A."/>
            <person name="Kuo A."/>
            <person name="LaButti K."/>
            <person name="Larrondo L.F."/>
            <person name="Lindquist E."/>
            <person name="Ling A."/>
            <person name="Lombard V."/>
            <person name="Lucas S."/>
            <person name="Lundell T."/>
            <person name="Martin R."/>
            <person name="McLaughlin D.J."/>
            <person name="Morgenstern I."/>
            <person name="Morin E."/>
            <person name="Murat C."/>
            <person name="Nagy L.G."/>
            <person name="Nolan M."/>
            <person name="Ohm R.A."/>
            <person name="Patyshakuliyeva A."/>
            <person name="Rokas A."/>
            <person name="Ruiz-Duenas F.J."/>
            <person name="Sabat G."/>
            <person name="Salamov A."/>
            <person name="Samejima M."/>
            <person name="Schmutz J."/>
            <person name="Slot J.C."/>
            <person name="St John F."/>
            <person name="Stenlid J."/>
            <person name="Sun H."/>
            <person name="Sun S."/>
            <person name="Syed K."/>
            <person name="Tsang A."/>
            <person name="Wiebenga A."/>
            <person name="Young D."/>
            <person name="Pisabarro A."/>
            <person name="Eastwood D.C."/>
            <person name="Martin F."/>
            <person name="Cullen D."/>
            <person name="Grigoriev I.V."/>
            <person name="Hibbett D.S."/>
        </authorList>
    </citation>
    <scope>NUCLEOTIDE SEQUENCE [LARGE SCALE GENOMIC DNA]</scope>
    <source>
        <strain evidence="2 3">DJM-731 SS1</strain>
    </source>
</reference>
<organism evidence="2 3">
    <name type="scientific">Dacryopinax primogenitus (strain DJM 731)</name>
    <name type="common">Brown rot fungus</name>
    <dbReference type="NCBI Taxonomy" id="1858805"/>
    <lineage>
        <taxon>Eukaryota</taxon>
        <taxon>Fungi</taxon>
        <taxon>Dikarya</taxon>
        <taxon>Basidiomycota</taxon>
        <taxon>Agaricomycotina</taxon>
        <taxon>Dacrymycetes</taxon>
        <taxon>Dacrymycetales</taxon>
        <taxon>Dacrymycetaceae</taxon>
        <taxon>Dacryopinax</taxon>
    </lineage>
</organism>
<evidence type="ECO:0000313" key="3">
    <source>
        <dbReference type="Proteomes" id="UP000030653"/>
    </source>
</evidence>
<dbReference type="RefSeq" id="XP_040623837.1">
    <property type="nucleotide sequence ID" value="XM_040777029.1"/>
</dbReference>
<evidence type="ECO:0000256" key="1">
    <source>
        <dbReference type="SAM" id="Phobius"/>
    </source>
</evidence>
<name>M5FQE9_DACPD</name>
<dbReference type="Proteomes" id="UP000030653">
    <property type="component" value="Unassembled WGS sequence"/>
</dbReference>
<proteinExistence type="predicted"/>
<dbReference type="HOGENOM" id="CLU_692667_0_0_1"/>
<feature type="transmembrane region" description="Helical" evidence="1">
    <location>
        <begin position="59"/>
        <end position="84"/>
    </location>
</feature>
<dbReference type="EMBL" id="JH795879">
    <property type="protein sequence ID" value="EJT96939.1"/>
    <property type="molecule type" value="Genomic_DNA"/>
</dbReference>
<accession>M5FQE9</accession>
<keyword evidence="1" id="KW-0812">Transmembrane</keyword>
<dbReference type="GeneID" id="63692091"/>
<protein>
    <submittedName>
        <fullName evidence="2">Uncharacterized protein</fullName>
    </submittedName>
</protein>
<keyword evidence="1" id="KW-0472">Membrane</keyword>
<dbReference type="AlphaFoldDB" id="M5FQE9"/>
<dbReference type="OrthoDB" id="3353782at2759"/>
<keyword evidence="3" id="KW-1185">Reference proteome</keyword>
<keyword evidence="1" id="KW-1133">Transmembrane helix</keyword>